<dbReference type="NCBIfam" id="NF007621">
    <property type="entry name" value="PRK10276.1"/>
    <property type="match status" value="1"/>
</dbReference>
<dbReference type="InterPro" id="IPR039418">
    <property type="entry name" value="LexA-like"/>
</dbReference>
<dbReference type="HOGENOM" id="CLU_066192_0_4_6"/>
<dbReference type="MEROPS" id="S24.004"/>
<dbReference type="RefSeq" id="WP_013790582.1">
    <property type="nucleotide sequence ID" value="NC_015556.1"/>
</dbReference>
<dbReference type="Pfam" id="PF00717">
    <property type="entry name" value="Peptidase_S24"/>
    <property type="match status" value="1"/>
</dbReference>
<dbReference type="SUPFAM" id="SSF51306">
    <property type="entry name" value="LexA/Signal peptidase"/>
    <property type="match status" value="1"/>
</dbReference>
<accession>F6AG49</accession>
<proteinExistence type="predicted"/>
<reference evidence="2 3" key="1">
    <citation type="submission" date="2011-04" db="EMBL/GenBank/DDBJ databases">
        <title>Complete sequence of Pseudomonas fulva 12-X.</title>
        <authorList>
            <consortium name="US DOE Joint Genome Institute"/>
            <person name="Lucas S."/>
            <person name="Han J."/>
            <person name="Lapidus A."/>
            <person name="Cheng J.-F."/>
            <person name="Goodwin L."/>
            <person name="Pitluck S."/>
            <person name="Peters L."/>
            <person name="Mikhailova N."/>
            <person name="Pagani I."/>
            <person name="Davenport K."/>
            <person name="Han C."/>
            <person name="Tapia R."/>
            <person name="Land M."/>
            <person name="Hauser L."/>
            <person name="Kyrpides N."/>
            <person name="Ivanova N."/>
            <person name="Pagani I."/>
            <person name="Lcollab F.I."/>
            <person name="Woyke T."/>
        </authorList>
    </citation>
    <scope>NUCLEOTIDE SEQUENCE [LARGE SCALE GENOMIC DNA]</scope>
    <source>
        <strain evidence="3">12-X</strain>
    </source>
</reference>
<dbReference type="InterPro" id="IPR015927">
    <property type="entry name" value="Peptidase_S24_S26A/B/C"/>
</dbReference>
<dbReference type="PANTHER" id="PTHR33516:SF2">
    <property type="entry name" value="LEXA REPRESSOR-RELATED"/>
    <property type="match status" value="1"/>
</dbReference>
<feature type="domain" description="Peptidase S24/S26A/S26B/S26C" evidence="1">
    <location>
        <begin position="24"/>
        <end position="137"/>
    </location>
</feature>
<organism evidence="2 3">
    <name type="scientific">Pseudomonas fulva (strain 12-X)</name>
    <dbReference type="NCBI Taxonomy" id="743720"/>
    <lineage>
        <taxon>Bacteria</taxon>
        <taxon>Pseudomonadati</taxon>
        <taxon>Pseudomonadota</taxon>
        <taxon>Gammaproteobacteria</taxon>
        <taxon>Pseudomonadales</taxon>
        <taxon>Pseudomonadaceae</taxon>
        <taxon>Pseudomonas</taxon>
    </lineage>
</organism>
<protein>
    <submittedName>
        <fullName evidence="2">Peptidase S24/S26A/S26B, conserved region</fullName>
    </submittedName>
</protein>
<dbReference type="Proteomes" id="UP000000686">
    <property type="component" value="Chromosome"/>
</dbReference>
<name>F6AG49_PSEF1</name>
<sequence>MGNASFLCLLKSSSAVLPFLSARVPAGMGFPSPAADHIERKVSLDELLDIDAPQTYLVRAHGESMTGVGIFHDDVMVVNRALDAGPGDVVIAAINGDTLVKTFCREGDQIILRSENPKYAPRYVLEGDELMVWGVVITNLRSLRQYG</sequence>
<evidence type="ECO:0000259" key="1">
    <source>
        <dbReference type="Pfam" id="PF00717"/>
    </source>
</evidence>
<dbReference type="InterPro" id="IPR050077">
    <property type="entry name" value="LexA_repressor"/>
</dbReference>
<dbReference type="PANTHER" id="PTHR33516">
    <property type="entry name" value="LEXA REPRESSOR"/>
    <property type="match status" value="1"/>
</dbReference>
<dbReference type="KEGG" id="pfv:Psefu_1475"/>
<evidence type="ECO:0000313" key="3">
    <source>
        <dbReference type="Proteomes" id="UP000000686"/>
    </source>
</evidence>
<dbReference type="CDD" id="cd06529">
    <property type="entry name" value="S24_LexA-like"/>
    <property type="match status" value="1"/>
</dbReference>
<dbReference type="STRING" id="743720.Psefu_1475"/>
<dbReference type="eggNOG" id="COG1974">
    <property type="taxonomic scope" value="Bacteria"/>
</dbReference>
<evidence type="ECO:0000313" key="2">
    <source>
        <dbReference type="EMBL" id="AEF21451.1"/>
    </source>
</evidence>
<gene>
    <name evidence="2" type="ordered locus">Psefu_1475</name>
</gene>
<dbReference type="OrthoDB" id="9787787at2"/>
<dbReference type="AlphaFoldDB" id="F6AG49"/>
<dbReference type="InterPro" id="IPR036286">
    <property type="entry name" value="LexA/Signal_pep-like_sf"/>
</dbReference>
<dbReference type="EMBL" id="CP002727">
    <property type="protein sequence ID" value="AEF21451.1"/>
    <property type="molecule type" value="Genomic_DNA"/>
</dbReference>
<keyword evidence="3" id="KW-1185">Reference proteome</keyword>
<dbReference type="Gene3D" id="2.10.109.10">
    <property type="entry name" value="Umud Fragment, subunit A"/>
    <property type="match status" value="1"/>
</dbReference>